<evidence type="ECO:0000256" key="1">
    <source>
        <dbReference type="ARBA" id="ARBA00004141"/>
    </source>
</evidence>
<proteinExistence type="predicted"/>
<keyword evidence="8" id="KW-1185">Reference proteome</keyword>
<sequence length="249" mass="27515">MVVWVGVASSYHLSDYTVAIFGLVSIAIWNIVLASIVDPCMWWLVIVATLLGAPKASIEPALRSLITSIPEKSDVGKTLAFLGLMESIWLMVDKSVYTHLYNALIQSFPQINFVVEGAIASILVWGLILLKRDSERLRDGNALRPSDIRGNVASRHSRIKSTKSRTTVRESNQDLNDPYNNLREPALRKPKMTTTRGWADPGGTAIPGQPVAGAVQALYSRLFPKISLIFWGPFEPVSDIKLIRTDTTL</sequence>
<dbReference type="SUPFAM" id="SSF103473">
    <property type="entry name" value="MFS general substrate transporter"/>
    <property type="match status" value="1"/>
</dbReference>
<feature type="transmembrane region" description="Helical" evidence="6">
    <location>
        <begin position="20"/>
        <end position="53"/>
    </location>
</feature>
<name>A0ABR0B3M9_9CRUS</name>
<feature type="transmembrane region" description="Helical" evidence="6">
    <location>
        <begin position="111"/>
        <end position="130"/>
    </location>
</feature>
<accession>A0ABR0B3M9</accession>
<comment type="subcellular location">
    <subcellularLocation>
        <location evidence="1">Membrane</location>
        <topology evidence="1">Multi-pass membrane protein</topology>
    </subcellularLocation>
</comment>
<gene>
    <name evidence="7" type="ORF">OUZ56_028367</name>
</gene>
<feature type="transmembrane region" description="Helical" evidence="6">
    <location>
        <begin position="74"/>
        <end position="91"/>
    </location>
</feature>
<protein>
    <submittedName>
        <fullName evidence="7">Uncharacterized protein</fullName>
    </submittedName>
</protein>
<evidence type="ECO:0000313" key="7">
    <source>
        <dbReference type="EMBL" id="KAK4036306.1"/>
    </source>
</evidence>
<evidence type="ECO:0000256" key="2">
    <source>
        <dbReference type="ARBA" id="ARBA00022692"/>
    </source>
</evidence>
<keyword evidence="3 6" id="KW-1133">Transmembrane helix</keyword>
<evidence type="ECO:0000256" key="6">
    <source>
        <dbReference type="SAM" id="Phobius"/>
    </source>
</evidence>
<evidence type="ECO:0000313" key="8">
    <source>
        <dbReference type="Proteomes" id="UP001234178"/>
    </source>
</evidence>
<dbReference type="InterPro" id="IPR036259">
    <property type="entry name" value="MFS_trans_sf"/>
</dbReference>
<dbReference type="PANTHER" id="PTHR23507:SF1">
    <property type="entry name" value="FI18259P1-RELATED"/>
    <property type="match status" value="1"/>
</dbReference>
<keyword evidence="4 6" id="KW-0472">Membrane</keyword>
<dbReference type="EMBL" id="JAOYFB010000040">
    <property type="protein sequence ID" value="KAK4036306.1"/>
    <property type="molecule type" value="Genomic_DNA"/>
</dbReference>
<evidence type="ECO:0000256" key="5">
    <source>
        <dbReference type="SAM" id="MobiDB-lite"/>
    </source>
</evidence>
<dbReference type="Proteomes" id="UP001234178">
    <property type="component" value="Unassembled WGS sequence"/>
</dbReference>
<keyword evidence="2 6" id="KW-0812">Transmembrane</keyword>
<evidence type="ECO:0000256" key="4">
    <source>
        <dbReference type="ARBA" id="ARBA00023136"/>
    </source>
</evidence>
<comment type="caution">
    <text evidence="7">The sequence shown here is derived from an EMBL/GenBank/DDBJ whole genome shotgun (WGS) entry which is preliminary data.</text>
</comment>
<evidence type="ECO:0000256" key="3">
    <source>
        <dbReference type="ARBA" id="ARBA00022989"/>
    </source>
</evidence>
<reference evidence="7 8" key="1">
    <citation type="journal article" date="2023" name="Nucleic Acids Res.">
        <title>The hologenome of Daphnia magna reveals possible DNA methylation and microbiome-mediated evolution of the host genome.</title>
        <authorList>
            <person name="Chaturvedi A."/>
            <person name="Li X."/>
            <person name="Dhandapani V."/>
            <person name="Marshall H."/>
            <person name="Kissane S."/>
            <person name="Cuenca-Cambronero M."/>
            <person name="Asole G."/>
            <person name="Calvet F."/>
            <person name="Ruiz-Romero M."/>
            <person name="Marangio P."/>
            <person name="Guigo R."/>
            <person name="Rago D."/>
            <person name="Mirbahai L."/>
            <person name="Eastwood N."/>
            <person name="Colbourne J.K."/>
            <person name="Zhou J."/>
            <person name="Mallon E."/>
            <person name="Orsini L."/>
        </authorList>
    </citation>
    <scope>NUCLEOTIDE SEQUENCE [LARGE SCALE GENOMIC DNA]</scope>
    <source>
        <strain evidence="7">LRV0_1</strain>
    </source>
</reference>
<dbReference type="PANTHER" id="PTHR23507">
    <property type="entry name" value="ZGC:174356"/>
    <property type="match status" value="1"/>
</dbReference>
<organism evidence="7 8">
    <name type="scientific">Daphnia magna</name>
    <dbReference type="NCBI Taxonomy" id="35525"/>
    <lineage>
        <taxon>Eukaryota</taxon>
        <taxon>Metazoa</taxon>
        <taxon>Ecdysozoa</taxon>
        <taxon>Arthropoda</taxon>
        <taxon>Crustacea</taxon>
        <taxon>Branchiopoda</taxon>
        <taxon>Diplostraca</taxon>
        <taxon>Cladocera</taxon>
        <taxon>Anomopoda</taxon>
        <taxon>Daphniidae</taxon>
        <taxon>Daphnia</taxon>
    </lineage>
</organism>
<feature type="region of interest" description="Disordered" evidence="5">
    <location>
        <begin position="154"/>
        <end position="183"/>
    </location>
</feature>